<accession>A0A918VEI5</accession>
<reference evidence="1" key="1">
    <citation type="journal article" date="2014" name="Int. J. Syst. Evol. Microbiol.">
        <title>Complete genome sequence of Corynebacterium casei LMG S-19264T (=DSM 44701T), isolated from a smear-ripened cheese.</title>
        <authorList>
            <consortium name="US DOE Joint Genome Institute (JGI-PGF)"/>
            <person name="Walter F."/>
            <person name="Albersmeier A."/>
            <person name="Kalinowski J."/>
            <person name="Ruckert C."/>
        </authorList>
    </citation>
    <scope>NUCLEOTIDE SEQUENCE</scope>
    <source>
        <strain evidence="1">JCM 4834</strain>
    </source>
</reference>
<dbReference type="SUPFAM" id="SSF46785">
    <property type="entry name" value="Winged helix' DNA-binding domain"/>
    <property type="match status" value="1"/>
</dbReference>
<dbReference type="InterPro" id="IPR036390">
    <property type="entry name" value="WH_DNA-bd_sf"/>
</dbReference>
<evidence type="ECO:0000313" key="2">
    <source>
        <dbReference type="Proteomes" id="UP000634660"/>
    </source>
</evidence>
<gene>
    <name evidence="1" type="ORF">GCM10010371_63720</name>
</gene>
<sequence length="122" mass="13083">MSGARQAGDDRLVRTYVVTGGRSTPSRNHFDHITLISLSASAGHLSRAHLNPEHRTILRALTGGAQSVAELGALLALPVSVVRVLLADLMELGHITTQQRITHATTLDRTLLEAVLAGLHRL</sequence>
<dbReference type="EMBL" id="BMVX01000038">
    <property type="protein sequence ID" value="GGZ95080.1"/>
    <property type="molecule type" value="Genomic_DNA"/>
</dbReference>
<dbReference type="RefSeq" id="WP_229886901.1">
    <property type="nucleotide sequence ID" value="NZ_BMVX01000038.1"/>
</dbReference>
<dbReference type="InterPro" id="IPR007995">
    <property type="entry name" value="DUF742"/>
</dbReference>
<evidence type="ECO:0008006" key="3">
    <source>
        <dbReference type="Google" id="ProtNLM"/>
    </source>
</evidence>
<name>A0A918VEI5_9ACTN</name>
<evidence type="ECO:0000313" key="1">
    <source>
        <dbReference type="EMBL" id="GGZ95080.1"/>
    </source>
</evidence>
<dbReference type="Pfam" id="PF05331">
    <property type="entry name" value="DUF742"/>
    <property type="match status" value="1"/>
</dbReference>
<protein>
    <recommendedName>
        <fullName evidence="3">DUF742 domain-containing protein</fullName>
    </recommendedName>
</protein>
<organism evidence="1 2">
    <name type="scientific">Streptomyces subrutilus</name>
    <dbReference type="NCBI Taxonomy" id="36818"/>
    <lineage>
        <taxon>Bacteria</taxon>
        <taxon>Bacillati</taxon>
        <taxon>Actinomycetota</taxon>
        <taxon>Actinomycetes</taxon>
        <taxon>Kitasatosporales</taxon>
        <taxon>Streptomycetaceae</taxon>
        <taxon>Streptomyces</taxon>
    </lineage>
</organism>
<dbReference type="Proteomes" id="UP000634660">
    <property type="component" value="Unassembled WGS sequence"/>
</dbReference>
<reference evidence="1" key="2">
    <citation type="submission" date="2020-09" db="EMBL/GenBank/DDBJ databases">
        <authorList>
            <person name="Sun Q."/>
            <person name="Ohkuma M."/>
        </authorList>
    </citation>
    <scope>NUCLEOTIDE SEQUENCE</scope>
    <source>
        <strain evidence="1">JCM 4834</strain>
    </source>
</reference>
<dbReference type="AlphaFoldDB" id="A0A918VEI5"/>
<dbReference type="PANTHER" id="PTHR36221:SF1">
    <property type="entry name" value="DUF742 DOMAIN-CONTAINING PROTEIN"/>
    <property type="match status" value="1"/>
</dbReference>
<comment type="caution">
    <text evidence="1">The sequence shown here is derived from an EMBL/GenBank/DDBJ whole genome shotgun (WGS) entry which is preliminary data.</text>
</comment>
<proteinExistence type="predicted"/>
<dbReference type="PANTHER" id="PTHR36221">
    <property type="entry name" value="DUF742 DOMAIN-CONTAINING PROTEIN"/>
    <property type="match status" value="1"/>
</dbReference>